<dbReference type="InterPro" id="IPR002884">
    <property type="entry name" value="P_dom"/>
</dbReference>
<sequence length="886" mass="95730">MKKKILFLVLFCVAVFAQAQNRVFWKPISKASIASRSLSQQEERENEGLYELNAQFFKSTLASVKVKTYDQATEEISLPNIFGKIERFLVWESSNFDPILQAQFPNIQSFSGKGITDPNATVYFSVSDYGIQTMVLRNNGQPVEFMEPIKGETHKYVLYQSDKKAKGELPFSCTTEEKVLASTLMSKSTITMASDRVFRTMRLALSCTGEYTAYHKGTVQGALAAMNATMTRVNGVFNRDLALKLVIIADNSKVIYTNASTDPYTAVTGGKAPTVWNQELQTTLTNVIGESNYDIGHLFGASGGGGDAGCIGCVCDSGKGSAFTSPSNNKPEGDTFDIDFVAHEFGHQLGATHTFSHDIEDTGTNVEPGSGSTIMGYAGITDYDIQSNSDDYFAFASINQIQENLATKTCPVPTAITTAIFGVNAGPDYTIPKSTPFVLKGTTSGTTTSAFTYVWEQNDTAITTSRANSLAIADKADGPLFRSFQPTASLSRYFPSYEKVLINKFISSWESLSSIGRTMSFVFTARDNAALGSGQTASDQMLVNVSNTAGPFEVTSQATADLSWIQGATQAITWNVNGANALPGASNVNIKLSTDDGLTFPITLISNTPNDGSQSIVVPEVSALKCRVLVEPTNSIFYSINPISFAIGYTTVSACNTYPFATPVTIPDGVNTYTTRQIEVPADLGIITNVEVEVALSHSFMSDVELEIVSPQNTTVRLLQRVCGDSKTPLILKIVDSGEALDCANSALQIIKPNDVLSGFNGQNSAGTWLLRVRDAYKNDGGTITSASVRICTLKATLSTKSLGIADLKLFPNPSNGSFKVEFLSVSNLPVEVSVVDLLGRKVYQKQYGKTTNFSETIDLKKIMAGVYIVTVEDGDRKEVKKIVIQ</sequence>
<keyword evidence="3" id="KW-0378">Hydrolase</keyword>
<dbReference type="EMBL" id="JMTM01000046">
    <property type="protein sequence ID" value="OAZ03812.1"/>
    <property type="molecule type" value="Genomic_DNA"/>
</dbReference>
<evidence type="ECO:0000256" key="3">
    <source>
        <dbReference type="ARBA" id="ARBA00022801"/>
    </source>
</evidence>
<keyword evidence="1" id="KW-0645">Protease</keyword>
<dbReference type="Pfam" id="PF01483">
    <property type="entry name" value="P_proprotein"/>
    <property type="match status" value="1"/>
</dbReference>
<dbReference type="Pfam" id="PF13583">
    <property type="entry name" value="Reprolysin_4"/>
    <property type="match status" value="1"/>
</dbReference>
<dbReference type="NCBIfam" id="TIGR04183">
    <property type="entry name" value="Por_Secre_tail"/>
    <property type="match status" value="1"/>
</dbReference>
<evidence type="ECO:0000259" key="5">
    <source>
        <dbReference type="PROSITE" id="PS51829"/>
    </source>
</evidence>
<dbReference type="GO" id="GO:0006508">
    <property type="term" value="P:proteolysis"/>
    <property type="evidence" value="ECO:0007669"/>
    <property type="project" value="UniProtKB-KW"/>
</dbReference>
<feature type="domain" description="P/Homo B" evidence="5">
    <location>
        <begin position="650"/>
        <end position="797"/>
    </location>
</feature>
<dbReference type="PATRIC" id="fig|29536.5.peg.1575"/>
<evidence type="ECO:0000256" key="4">
    <source>
        <dbReference type="SAM" id="SignalP"/>
    </source>
</evidence>
<proteinExistence type="predicted"/>
<gene>
    <name evidence="6" type="ORF">FLB_14990</name>
</gene>
<dbReference type="InterPro" id="IPR024079">
    <property type="entry name" value="MetalloPept_cat_dom_sf"/>
</dbReference>
<keyword evidence="7" id="KW-1185">Reference proteome</keyword>
<feature type="chain" id="PRO_5008286825" evidence="4">
    <location>
        <begin position="20"/>
        <end position="886"/>
    </location>
</feature>
<dbReference type="Gene3D" id="3.40.390.10">
    <property type="entry name" value="Collagenase (Catalytic Domain)"/>
    <property type="match status" value="1"/>
</dbReference>
<dbReference type="OrthoDB" id="9792152at2"/>
<evidence type="ECO:0000313" key="6">
    <source>
        <dbReference type="EMBL" id="OAZ03812.1"/>
    </source>
</evidence>
<organism evidence="6 7">
    <name type="scientific">Flavobacterium succinicans</name>
    <dbReference type="NCBI Taxonomy" id="29536"/>
    <lineage>
        <taxon>Bacteria</taxon>
        <taxon>Pseudomonadati</taxon>
        <taxon>Bacteroidota</taxon>
        <taxon>Flavobacteriia</taxon>
        <taxon>Flavobacteriales</taxon>
        <taxon>Flavobacteriaceae</taxon>
        <taxon>Flavobacterium</taxon>
    </lineage>
</organism>
<dbReference type="RefSeq" id="WP_064715320.1">
    <property type="nucleotide sequence ID" value="NZ_JMTM01000046.1"/>
</dbReference>
<feature type="signal peptide" evidence="4">
    <location>
        <begin position="1"/>
        <end position="19"/>
    </location>
</feature>
<keyword evidence="2 4" id="KW-0732">Signal</keyword>
<dbReference type="InterPro" id="IPR008979">
    <property type="entry name" value="Galactose-bd-like_sf"/>
</dbReference>
<dbReference type="InterPro" id="IPR026444">
    <property type="entry name" value="Secre_tail"/>
</dbReference>
<dbReference type="Pfam" id="PF18962">
    <property type="entry name" value="Por_Secre_tail"/>
    <property type="match status" value="1"/>
</dbReference>
<evidence type="ECO:0000313" key="7">
    <source>
        <dbReference type="Proteomes" id="UP000093807"/>
    </source>
</evidence>
<evidence type="ECO:0000256" key="2">
    <source>
        <dbReference type="ARBA" id="ARBA00022729"/>
    </source>
</evidence>
<accession>A0A199XQW8</accession>
<dbReference type="AlphaFoldDB" id="A0A199XQW8"/>
<dbReference type="PROSITE" id="PS51829">
    <property type="entry name" value="P_HOMO_B"/>
    <property type="match status" value="1"/>
</dbReference>
<dbReference type="Gene3D" id="2.60.120.260">
    <property type="entry name" value="Galactose-binding domain-like"/>
    <property type="match status" value="1"/>
</dbReference>
<dbReference type="SUPFAM" id="SSF49785">
    <property type="entry name" value="Galactose-binding domain-like"/>
    <property type="match status" value="1"/>
</dbReference>
<reference evidence="6 7" key="1">
    <citation type="submission" date="2016-06" db="EMBL/GenBank/DDBJ databases">
        <title>Draft genome sequence of Flavobacterium succinicans strain DD5b.</title>
        <authorList>
            <person name="Poehlein A."/>
            <person name="Daniel R."/>
            <person name="Simeonova D.D."/>
        </authorList>
    </citation>
    <scope>NUCLEOTIDE SEQUENCE [LARGE SCALE GENOMIC DNA]</scope>
    <source>
        <strain evidence="6 7">DD5b</strain>
    </source>
</reference>
<comment type="caution">
    <text evidence="6">The sequence shown here is derived from an EMBL/GenBank/DDBJ whole genome shotgun (WGS) entry which is preliminary data.</text>
</comment>
<protein>
    <submittedName>
        <fullName evidence="6">Proprotein convertase P-domain protein</fullName>
    </submittedName>
</protein>
<dbReference type="Proteomes" id="UP000093807">
    <property type="component" value="Unassembled WGS sequence"/>
</dbReference>
<dbReference type="SUPFAM" id="SSF55486">
    <property type="entry name" value="Metalloproteases ('zincins'), catalytic domain"/>
    <property type="match status" value="1"/>
</dbReference>
<dbReference type="GO" id="GO:0004252">
    <property type="term" value="F:serine-type endopeptidase activity"/>
    <property type="evidence" value="ECO:0007669"/>
    <property type="project" value="InterPro"/>
</dbReference>
<name>A0A199XQW8_9FLAO</name>
<dbReference type="GO" id="GO:0008237">
    <property type="term" value="F:metallopeptidase activity"/>
    <property type="evidence" value="ECO:0007669"/>
    <property type="project" value="InterPro"/>
</dbReference>
<evidence type="ECO:0000256" key="1">
    <source>
        <dbReference type="ARBA" id="ARBA00022670"/>
    </source>
</evidence>